<dbReference type="SUPFAM" id="SSF56672">
    <property type="entry name" value="DNA/RNA polymerases"/>
    <property type="match status" value="1"/>
</dbReference>
<sequence length="203" mass="23001">MLTYSGMWWADGHRFVSWAAPSIEVIKNTKEAIEGARVPRISRSCTNVRGHGGVKRSVVFVHARLQVLPFIARFDIRSYYERMNHGVLNRIIADAAVPPKIASVVQEYLAVPDVRSTGRGMVAGGSLSPLLGAIYLSPLDAAMEHLHEHRDIDYIRYADDFIIMARTRFLLRRAITRMHEVLTELQLQVHPDKRFIGRAERGV</sequence>
<feature type="domain" description="Reverse transcriptase" evidence="1">
    <location>
        <begin position="1"/>
        <end position="203"/>
    </location>
</feature>
<dbReference type="PANTHER" id="PTHR34047:SF8">
    <property type="entry name" value="PROTEIN YKFC"/>
    <property type="match status" value="1"/>
</dbReference>
<proteinExistence type="predicted"/>
<organism evidence="2">
    <name type="scientific">freshwater metagenome</name>
    <dbReference type="NCBI Taxonomy" id="449393"/>
    <lineage>
        <taxon>unclassified sequences</taxon>
        <taxon>metagenomes</taxon>
        <taxon>ecological metagenomes</taxon>
    </lineage>
</organism>
<gene>
    <name evidence="2" type="ORF">UFOPK3204_01116</name>
</gene>
<dbReference type="EMBL" id="CAFABK010000050">
    <property type="protein sequence ID" value="CAB4832583.1"/>
    <property type="molecule type" value="Genomic_DNA"/>
</dbReference>
<evidence type="ECO:0000313" key="2">
    <source>
        <dbReference type="EMBL" id="CAB4832583.1"/>
    </source>
</evidence>
<dbReference type="InterPro" id="IPR000477">
    <property type="entry name" value="RT_dom"/>
</dbReference>
<dbReference type="PANTHER" id="PTHR34047">
    <property type="entry name" value="NUCLEAR INTRON MATURASE 1, MITOCHONDRIAL-RELATED"/>
    <property type="match status" value="1"/>
</dbReference>
<protein>
    <submittedName>
        <fullName evidence="2">Unannotated protein</fullName>
    </submittedName>
</protein>
<name>A0A6J7AIH4_9ZZZZ</name>
<dbReference type="Pfam" id="PF00078">
    <property type="entry name" value="RVT_1"/>
    <property type="match status" value="1"/>
</dbReference>
<dbReference type="PROSITE" id="PS50878">
    <property type="entry name" value="RT_POL"/>
    <property type="match status" value="1"/>
</dbReference>
<evidence type="ECO:0000259" key="1">
    <source>
        <dbReference type="PROSITE" id="PS50878"/>
    </source>
</evidence>
<dbReference type="AlphaFoldDB" id="A0A6J7AIH4"/>
<dbReference type="InterPro" id="IPR051083">
    <property type="entry name" value="GrpII_Intron_Splice-Mob/Def"/>
</dbReference>
<reference evidence="2" key="1">
    <citation type="submission" date="2020-05" db="EMBL/GenBank/DDBJ databases">
        <authorList>
            <person name="Chiriac C."/>
            <person name="Salcher M."/>
            <person name="Ghai R."/>
            <person name="Kavagutti S V."/>
        </authorList>
    </citation>
    <scope>NUCLEOTIDE SEQUENCE</scope>
</reference>
<dbReference type="InterPro" id="IPR043502">
    <property type="entry name" value="DNA/RNA_pol_sf"/>
</dbReference>
<accession>A0A6J7AIH4</accession>